<sequence length="136" mass="15552">MDSNQEIISKLKFIGKIKKGEKINTRHMYVQPDGLGTSIIRTFIYQDNRGNVLNFCQETISRAFELLVTYERSEKNSEHVLFGNVLVDLQQATTGLSNLKFTYIADTKFCCDMDTLLQIITARLDAYVNKETEADT</sequence>
<evidence type="ECO:0000313" key="1">
    <source>
        <dbReference type="EMBL" id="QHT74922.1"/>
    </source>
</evidence>
<organism evidence="1">
    <name type="scientific">viral metagenome</name>
    <dbReference type="NCBI Taxonomy" id="1070528"/>
    <lineage>
        <taxon>unclassified sequences</taxon>
        <taxon>metagenomes</taxon>
        <taxon>organismal metagenomes</taxon>
    </lineage>
</organism>
<dbReference type="AlphaFoldDB" id="A0A6C0H2Z1"/>
<accession>A0A6C0H2Z1</accession>
<proteinExistence type="predicted"/>
<protein>
    <submittedName>
        <fullName evidence="1">Uncharacterized protein</fullName>
    </submittedName>
</protein>
<reference evidence="1" key="1">
    <citation type="journal article" date="2020" name="Nature">
        <title>Giant virus diversity and host interactions through global metagenomics.</title>
        <authorList>
            <person name="Schulz F."/>
            <person name="Roux S."/>
            <person name="Paez-Espino D."/>
            <person name="Jungbluth S."/>
            <person name="Walsh D.A."/>
            <person name="Denef V.J."/>
            <person name="McMahon K.D."/>
            <person name="Konstantinidis K.T."/>
            <person name="Eloe-Fadrosh E.A."/>
            <person name="Kyrpides N.C."/>
            <person name="Woyke T."/>
        </authorList>
    </citation>
    <scope>NUCLEOTIDE SEQUENCE</scope>
    <source>
        <strain evidence="1">GVMAG-M-3300023179-62</strain>
    </source>
</reference>
<dbReference type="EMBL" id="MN739859">
    <property type="protein sequence ID" value="QHT74922.1"/>
    <property type="molecule type" value="Genomic_DNA"/>
</dbReference>
<name>A0A6C0H2Z1_9ZZZZ</name>